<keyword evidence="5 15" id="KW-0597">Phosphoprotein</keyword>
<dbReference type="InterPro" id="IPR002197">
    <property type="entry name" value="HTH_Fis"/>
</dbReference>
<dbReference type="GO" id="GO:0005737">
    <property type="term" value="C:cytoplasm"/>
    <property type="evidence" value="ECO:0007669"/>
    <property type="project" value="UniProtKB-SubCell"/>
</dbReference>
<dbReference type="InterPro" id="IPR003593">
    <property type="entry name" value="AAA+_ATPase"/>
</dbReference>
<dbReference type="GO" id="GO:0006355">
    <property type="term" value="P:regulation of DNA-templated transcription"/>
    <property type="evidence" value="ECO:0007669"/>
    <property type="project" value="InterPro"/>
</dbReference>
<dbReference type="SUPFAM" id="SSF46689">
    <property type="entry name" value="Homeodomain-like"/>
    <property type="match status" value="1"/>
</dbReference>
<evidence type="ECO:0000256" key="8">
    <source>
        <dbReference type="ARBA" id="ARBA00023012"/>
    </source>
</evidence>
<dbReference type="SUPFAM" id="SSF52172">
    <property type="entry name" value="CheY-like"/>
    <property type="match status" value="1"/>
</dbReference>
<dbReference type="InterPro" id="IPR011006">
    <property type="entry name" value="CheY-like_superfamily"/>
</dbReference>
<evidence type="ECO:0000313" key="19">
    <source>
        <dbReference type="EMBL" id="MBB4097937.1"/>
    </source>
</evidence>
<dbReference type="Pfam" id="PF00158">
    <property type="entry name" value="Sigma54_activat"/>
    <property type="match status" value="1"/>
</dbReference>
<keyword evidence="6 16" id="KW-0547">Nucleotide-binding</keyword>
<evidence type="ECO:0000313" key="20">
    <source>
        <dbReference type="Proteomes" id="UP000557392"/>
    </source>
</evidence>
<accession>A0A7W6JT28</accession>
<keyword evidence="13 16" id="KW-0535">Nitrogen fixation</keyword>
<dbReference type="PROSITE" id="PS00676">
    <property type="entry name" value="SIGMA54_INTERACT_2"/>
    <property type="match status" value="1"/>
</dbReference>
<evidence type="ECO:0000256" key="12">
    <source>
        <dbReference type="ARBA" id="ARBA00023163"/>
    </source>
</evidence>
<keyword evidence="9 16" id="KW-0805">Transcription regulation</keyword>
<evidence type="ECO:0000256" key="11">
    <source>
        <dbReference type="ARBA" id="ARBA00023159"/>
    </source>
</evidence>
<protein>
    <recommendedName>
        <fullName evidence="2 16">DNA-binding transcriptional regulator NtrC</fullName>
    </recommendedName>
    <alternativeName>
        <fullName evidence="16">Nitrogen regulation protein NR(I)</fullName>
    </alternativeName>
</protein>
<reference evidence="19 20" key="1">
    <citation type="submission" date="2020-08" db="EMBL/GenBank/DDBJ databases">
        <title>Genomic Encyclopedia of Type Strains, Phase IV (KMG-IV): sequencing the most valuable type-strain genomes for metagenomic binning, comparative biology and taxonomic classification.</title>
        <authorList>
            <person name="Goeker M."/>
        </authorList>
    </citation>
    <scope>NUCLEOTIDE SEQUENCE [LARGE SCALE GENOMIC DNA]</scope>
    <source>
        <strain evidence="19 20">DSM 101806</strain>
    </source>
</reference>
<dbReference type="InterPro" id="IPR027417">
    <property type="entry name" value="P-loop_NTPase"/>
</dbReference>
<organism evidence="19 20">
    <name type="scientific">Sphingomonas kyeonggiensis</name>
    <dbReference type="NCBI Taxonomy" id="1268553"/>
    <lineage>
        <taxon>Bacteria</taxon>
        <taxon>Pseudomonadati</taxon>
        <taxon>Pseudomonadota</taxon>
        <taxon>Alphaproteobacteria</taxon>
        <taxon>Sphingomonadales</taxon>
        <taxon>Sphingomonadaceae</taxon>
        <taxon>Sphingomonas</taxon>
    </lineage>
</organism>
<dbReference type="PROSITE" id="PS50110">
    <property type="entry name" value="RESPONSE_REGULATORY"/>
    <property type="match status" value="1"/>
</dbReference>
<dbReference type="InterPro" id="IPR025944">
    <property type="entry name" value="Sigma_54_int_dom_CS"/>
</dbReference>
<evidence type="ECO:0000259" key="18">
    <source>
        <dbReference type="PROSITE" id="PS50110"/>
    </source>
</evidence>
<dbReference type="PROSITE" id="PS00675">
    <property type="entry name" value="SIGMA54_INTERACT_1"/>
    <property type="match status" value="1"/>
</dbReference>
<dbReference type="Proteomes" id="UP000557392">
    <property type="component" value="Unassembled WGS sequence"/>
</dbReference>
<dbReference type="Gene3D" id="1.10.10.60">
    <property type="entry name" value="Homeodomain-like"/>
    <property type="match status" value="1"/>
</dbReference>
<keyword evidence="11 16" id="KW-0010">Activator</keyword>
<dbReference type="PANTHER" id="PTHR32071:SF95">
    <property type="entry name" value="DNA-BINDING TRANSCRIPTIONAL REGULATOR NTRC"/>
    <property type="match status" value="1"/>
</dbReference>
<dbReference type="EMBL" id="JACIEH010000001">
    <property type="protein sequence ID" value="MBB4097937.1"/>
    <property type="molecule type" value="Genomic_DNA"/>
</dbReference>
<dbReference type="AlphaFoldDB" id="A0A7W6JT28"/>
<dbReference type="PANTHER" id="PTHR32071">
    <property type="entry name" value="TRANSCRIPTIONAL REGULATORY PROTEIN"/>
    <property type="match status" value="1"/>
</dbReference>
<feature type="modified residue" description="4-aspartylphosphate" evidence="15">
    <location>
        <position position="53"/>
    </location>
</feature>
<dbReference type="InterPro" id="IPR010114">
    <property type="entry name" value="Transcript_reg_NtrC"/>
</dbReference>
<dbReference type="CDD" id="cd00009">
    <property type="entry name" value="AAA"/>
    <property type="match status" value="1"/>
</dbReference>
<dbReference type="InterPro" id="IPR001789">
    <property type="entry name" value="Sig_transdc_resp-reg_receiver"/>
</dbReference>
<evidence type="ECO:0000256" key="13">
    <source>
        <dbReference type="ARBA" id="ARBA00023231"/>
    </source>
</evidence>
<evidence type="ECO:0000256" key="4">
    <source>
        <dbReference type="ARBA" id="ARBA00022491"/>
    </source>
</evidence>
<evidence type="ECO:0000256" key="7">
    <source>
        <dbReference type="ARBA" id="ARBA00022840"/>
    </source>
</evidence>
<dbReference type="Gene3D" id="3.40.50.2300">
    <property type="match status" value="1"/>
</dbReference>
<dbReference type="GO" id="GO:0043565">
    <property type="term" value="F:sequence-specific DNA binding"/>
    <property type="evidence" value="ECO:0007669"/>
    <property type="project" value="InterPro"/>
</dbReference>
<evidence type="ECO:0000256" key="14">
    <source>
        <dbReference type="ARBA" id="ARBA00043886"/>
    </source>
</evidence>
<dbReference type="InterPro" id="IPR058031">
    <property type="entry name" value="AAA_lid_NorR"/>
</dbReference>
<dbReference type="InterPro" id="IPR002078">
    <property type="entry name" value="Sigma_54_int"/>
</dbReference>
<dbReference type="SMART" id="SM00382">
    <property type="entry name" value="AAA"/>
    <property type="match status" value="1"/>
</dbReference>
<dbReference type="NCBIfam" id="TIGR01818">
    <property type="entry name" value="ntrC"/>
    <property type="match status" value="1"/>
</dbReference>
<feature type="domain" description="Sigma-54 factor interaction" evidence="17">
    <location>
        <begin position="139"/>
        <end position="367"/>
    </location>
</feature>
<evidence type="ECO:0000259" key="17">
    <source>
        <dbReference type="PROSITE" id="PS50045"/>
    </source>
</evidence>
<name>A0A7W6JT28_9SPHN</name>
<dbReference type="Pfam" id="PF25601">
    <property type="entry name" value="AAA_lid_14"/>
    <property type="match status" value="1"/>
</dbReference>
<keyword evidence="7 16" id="KW-0067">ATP-binding</keyword>
<feature type="domain" description="Response regulatory" evidence="18">
    <location>
        <begin position="4"/>
        <end position="118"/>
    </location>
</feature>
<evidence type="ECO:0000256" key="16">
    <source>
        <dbReference type="RuleBase" id="RU365013"/>
    </source>
</evidence>
<keyword evidence="3 16" id="KW-0963">Cytoplasm</keyword>
<dbReference type="Pfam" id="PF02954">
    <property type="entry name" value="HTH_8"/>
    <property type="match status" value="1"/>
</dbReference>
<sequence length="481" mass="51611">MTGSVLVVDDDSAIRTVVAAALRREGHAVTTAASLAELRRAIGAALPDVLVTDVVLPDGNGLDEVARLTAEHPTLPVIVFSAQNTLATAVRATEVGAFDYLPKPFDLDVLGQAVRSAIARGRHAPAEFPEDELNGGSSLIGRSPAMQEVYRVIARVVSNDLTVLISGESGTGKELVAKAIHDLGPRRRAPFVALNMAAIPRELIEAELFGHERGAFTGAQARVAGKFEQAAGGTLFLDEIGDMPMDAQTRLLRVLQQGEFTTVGGAKAIKADVRIVAATNKDLAALVQAGQFREDLFYRLNVVPIALPSLRERRDDVPLLARHFLDRAAEDGLPRKSLAANAVAVLEGYDWPGNVRQLENLMRRIAALSRDEVIDADAIRRALGEASAMPAPATRDAGIEAAVRARLERIAIEEPRTLDDGTLYDRIIGEVERPLIEAMLARHGGNQLRAARALGINRNTLRKRLDTLGIDVGPGRPDGTE</sequence>
<dbReference type="SUPFAM" id="SSF52540">
    <property type="entry name" value="P-loop containing nucleoside triphosphate hydrolases"/>
    <property type="match status" value="1"/>
</dbReference>
<dbReference type="Gene3D" id="3.40.50.300">
    <property type="entry name" value="P-loop containing nucleotide triphosphate hydrolases"/>
    <property type="match status" value="1"/>
</dbReference>
<evidence type="ECO:0000256" key="9">
    <source>
        <dbReference type="ARBA" id="ARBA00023015"/>
    </source>
</evidence>
<keyword evidence="8 16" id="KW-0902">Two-component regulatory system</keyword>
<dbReference type="InterPro" id="IPR009057">
    <property type="entry name" value="Homeodomain-like_sf"/>
</dbReference>
<dbReference type="Pfam" id="PF00072">
    <property type="entry name" value="Response_reg"/>
    <property type="match status" value="1"/>
</dbReference>
<dbReference type="GO" id="GO:0006808">
    <property type="term" value="P:regulation of nitrogen utilization"/>
    <property type="evidence" value="ECO:0007669"/>
    <property type="project" value="UniProtKB-UniRule"/>
</dbReference>
<evidence type="ECO:0000256" key="1">
    <source>
        <dbReference type="ARBA" id="ARBA00004496"/>
    </source>
</evidence>
<dbReference type="PROSITE" id="PS50045">
    <property type="entry name" value="SIGMA54_INTERACT_4"/>
    <property type="match status" value="1"/>
</dbReference>
<evidence type="ECO:0000256" key="3">
    <source>
        <dbReference type="ARBA" id="ARBA00022490"/>
    </source>
</evidence>
<proteinExistence type="predicted"/>
<keyword evidence="12 16" id="KW-0804">Transcription</keyword>
<dbReference type="InterPro" id="IPR025662">
    <property type="entry name" value="Sigma_54_int_dom_ATP-bd_1"/>
</dbReference>
<dbReference type="GO" id="GO:0005524">
    <property type="term" value="F:ATP binding"/>
    <property type="evidence" value="ECO:0007669"/>
    <property type="project" value="UniProtKB-KW"/>
</dbReference>
<dbReference type="FunFam" id="3.40.50.300:FF:000006">
    <property type="entry name" value="DNA-binding transcriptional regulator NtrC"/>
    <property type="match status" value="1"/>
</dbReference>
<evidence type="ECO:0000256" key="10">
    <source>
        <dbReference type="ARBA" id="ARBA00023125"/>
    </source>
</evidence>
<keyword evidence="10 16" id="KW-0238">DNA-binding</keyword>
<comment type="subcellular location">
    <subcellularLocation>
        <location evidence="1 16">Cytoplasm</location>
    </subcellularLocation>
</comment>
<dbReference type="RefSeq" id="WP_183995991.1">
    <property type="nucleotide sequence ID" value="NZ_JACIEH010000001.1"/>
</dbReference>
<keyword evidence="20" id="KW-1185">Reference proteome</keyword>
<dbReference type="InterPro" id="IPR025943">
    <property type="entry name" value="Sigma_54_int_dom_ATP-bd_2"/>
</dbReference>
<dbReference type="SMART" id="SM00448">
    <property type="entry name" value="REC"/>
    <property type="match status" value="1"/>
</dbReference>
<dbReference type="PRINTS" id="PR01590">
    <property type="entry name" value="HTHFIS"/>
</dbReference>
<comment type="function">
    <text evidence="14 16">Member of the two-component regulatory system NtrB/NtrC, which controls expression of the nitrogen-regulated (ntr) genes in response to nitrogen limitation. Phosphorylated NtrC binds directly to DNA and stimulates the formation of open promoter-sigma54-RNA polymerase complexes.</text>
</comment>
<evidence type="ECO:0000256" key="5">
    <source>
        <dbReference type="ARBA" id="ARBA00022553"/>
    </source>
</evidence>
<dbReference type="GO" id="GO:0000156">
    <property type="term" value="F:phosphorelay response regulator activity"/>
    <property type="evidence" value="ECO:0007669"/>
    <property type="project" value="UniProtKB-UniRule"/>
</dbReference>
<comment type="caution">
    <text evidence="19">The sequence shown here is derived from an EMBL/GenBank/DDBJ whole genome shotgun (WGS) entry which is preliminary data.</text>
</comment>
<keyword evidence="4 16" id="KW-0678">Repressor</keyword>
<evidence type="ECO:0000256" key="6">
    <source>
        <dbReference type="ARBA" id="ARBA00022741"/>
    </source>
</evidence>
<dbReference type="PROSITE" id="PS00688">
    <property type="entry name" value="SIGMA54_INTERACT_3"/>
    <property type="match status" value="1"/>
</dbReference>
<gene>
    <name evidence="16" type="primary">ntrC</name>
    <name evidence="19" type="ORF">GGR46_001470</name>
</gene>
<dbReference type="Gene3D" id="1.10.8.60">
    <property type="match status" value="1"/>
</dbReference>
<evidence type="ECO:0000256" key="2">
    <source>
        <dbReference type="ARBA" id="ARBA00019059"/>
    </source>
</evidence>
<evidence type="ECO:0000256" key="15">
    <source>
        <dbReference type="PROSITE-ProRule" id="PRU00169"/>
    </source>
</evidence>